<protein>
    <submittedName>
        <fullName evidence="1">Uncharacterized protein</fullName>
    </submittedName>
</protein>
<accession>A0AAV4CDY6</accession>
<gene>
    <name evidence="1" type="ORF">PoB_005585400</name>
</gene>
<dbReference type="AlphaFoldDB" id="A0AAV4CDY6"/>
<dbReference type="Proteomes" id="UP000735302">
    <property type="component" value="Unassembled WGS sequence"/>
</dbReference>
<keyword evidence="2" id="KW-1185">Reference proteome</keyword>
<evidence type="ECO:0000313" key="1">
    <source>
        <dbReference type="EMBL" id="GFO29349.1"/>
    </source>
</evidence>
<organism evidence="1 2">
    <name type="scientific">Plakobranchus ocellatus</name>
    <dbReference type="NCBI Taxonomy" id="259542"/>
    <lineage>
        <taxon>Eukaryota</taxon>
        <taxon>Metazoa</taxon>
        <taxon>Spiralia</taxon>
        <taxon>Lophotrochozoa</taxon>
        <taxon>Mollusca</taxon>
        <taxon>Gastropoda</taxon>
        <taxon>Heterobranchia</taxon>
        <taxon>Euthyneura</taxon>
        <taxon>Panpulmonata</taxon>
        <taxon>Sacoglossa</taxon>
        <taxon>Placobranchoidea</taxon>
        <taxon>Plakobranchidae</taxon>
        <taxon>Plakobranchus</taxon>
    </lineage>
</organism>
<name>A0AAV4CDY6_9GAST</name>
<reference evidence="1 2" key="1">
    <citation type="journal article" date="2021" name="Elife">
        <title>Chloroplast acquisition without the gene transfer in kleptoplastic sea slugs, Plakobranchus ocellatus.</title>
        <authorList>
            <person name="Maeda T."/>
            <person name="Takahashi S."/>
            <person name="Yoshida T."/>
            <person name="Shimamura S."/>
            <person name="Takaki Y."/>
            <person name="Nagai Y."/>
            <person name="Toyoda A."/>
            <person name="Suzuki Y."/>
            <person name="Arimoto A."/>
            <person name="Ishii H."/>
            <person name="Satoh N."/>
            <person name="Nishiyama T."/>
            <person name="Hasebe M."/>
            <person name="Maruyama T."/>
            <person name="Minagawa J."/>
            <person name="Obokata J."/>
            <person name="Shigenobu S."/>
        </authorList>
    </citation>
    <scope>NUCLEOTIDE SEQUENCE [LARGE SCALE GENOMIC DNA]</scope>
</reference>
<sequence>MRSQVTAPPFPLSNRVTDVRPGCKTQRIALTLGQVADLMCARTKEREYFKTCIVGHVNCCPQCGPTLSLVICVTRLASCFARQRSVELCVVT</sequence>
<evidence type="ECO:0000313" key="2">
    <source>
        <dbReference type="Proteomes" id="UP000735302"/>
    </source>
</evidence>
<comment type="caution">
    <text evidence="1">The sequence shown here is derived from an EMBL/GenBank/DDBJ whole genome shotgun (WGS) entry which is preliminary data.</text>
</comment>
<dbReference type="EMBL" id="BLXT01006160">
    <property type="protein sequence ID" value="GFO29349.1"/>
    <property type="molecule type" value="Genomic_DNA"/>
</dbReference>
<proteinExistence type="predicted"/>